<feature type="domain" description="Protein arginine N-methyltransferase" evidence="2">
    <location>
        <begin position="383"/>
        <end position="476"/>
    </location>
</feature>
<dbReference type="PANTHER" id="PTHR33116:SF78">
    <property type="entry name" value="OS12G0587133 PROTEIN"/>
    <property type="match status" value="1"/>
</dbReference>
<dbReference type="Gene3D" id="2.70.160.11">
    <property type="entry name" value="Hnrnp arginine n-methyltransferase1"/>
    <property type="match status" value="1"/>
</dbReference>
<evidence type="ECO:0000313" key="3">
    <source>
        <dbReference type="EMBL" id="SPD11404.1"/>
    </source>
</evidence>
<dbReference type="Pfam" id="PF22528">
    <property type="entry name" value="PRMT_C"/>
    <property type="match status" value="1"/>
</dbReference>
<dbReference type="AlphaFoldDB" id="A0A2N9HIC8"/>
<protein>
    <recommendedName>
        <fullName evidence="2">Protein arginine N-methyltransferase domain-containing protein</fullName>
    </recommendedName>
</protein>
<reference evidence="3" key="1">
    <citation type="submission" date="2018-02" db="EMBL/GenBank/DDBJ databases">
        <authorList>
            <person name="Cohen D.B."/>
            <person name="Kent A.D."/>
        </authorList>
    </citation>
    <scope>NUCLEOTIDE SEQUENCE</scope>
</reference>
<name>A0A2N9HIC8_FAGSY</name>
<dbReference type="SUPFAM" id="SSF53335">
    <property type="entry name" value="S-adenosyl-L-methionine-dependent methyltransferases"/>
    <property type="match status" value="1"/>
</dbReference>
<keyword evidence="1" id="KW-0949">S-adenosyl-L-methionine</keyword>
<accession>A0A2N9HIC8</accession>
<organism evidence="3">
    <name type="scientific">Fagus sylvatica</name>
    <name type="common">Beechnut</name>
    <dbReference type="NCBI Taxonomy" id="28930"/>
    <lineage>
        <taxon>Eukaryota</taxon>
        <taxon>Viridiplantae</taxon>
        <taxon>Streptophyta</taxon>
        <taxon>Embryophyta</taxon>
        <taxon>Tracheophyta</taxon>
        <taxon>Spermatophyta</taxon>
        <taxon>Magnoliopsida</taxon>
        <taxon>eudicotyledons</taxon>
        <taxon>Gunneridae</taxon>
        <taxon>Pentapetalae</taxon>
        <taxon>rosids</taxon>
        <taxon>fabids</taxon>
        <taxon>Fagales</taxon>
        <taxon>Fagaceae</taxon>
        <taxon>Fagus</taxon>
    </lineage>
</organism>
<dbReference type="EMBL" id="OIVN01003458">
    <property type="protein sequence ID" value="SPD11404.1"/>
    <property type="molecule type" value="Genomic_DNA"/>
</dbReference>
<sequence length="536" mass="60310">MGLSRTVDDVVSMSLNHLNSSFVEMINEDSLLPRSAKVSSGTGFGAVEVGFDEIGVGDESWGFQGQKLRWMGNKKMHPFNVGFSVGNASPRPLVISHLLFADNTLIFCDDNLDQIQFLGDLLTWFEAISGLKINLGKSELVPIGDVHHIEDLAGILGCKTNILPMNYLGLPLGAKYKAKAIWNWILERLERWPAGKKHKFPLVKWNKICTPYNQGGLAVKNLRLFNEALLGRWLWRFRVEREVLWRQVTEGKYGSLMGGWSSKNVQGTHGVGLWKHIRNGWEKFSQFFKFEVGDGSRIRFWQDICCGEGPLKDAYPELIRLAKKKNALVGDHMDSHNGCIHWELQFSHSVQDWEAGMVESIDHLFLHCPIAYDLWSFGFLGSCHTFDLAKMNHDDVDFTASVELEPYLGSSTGMSKDLECQTRWCYGVVLWFETGFTSRFCKDMPVVLSTSPHTPKTHWSQTILTFPEPIAMASGKLSDDRLAAVGTDACPAMKIHLRISIARAVEHRSIDISLETAGIGSDGSKRKWPVQIFNLC</sequence>
<evidence type="ECO:0000259" key="2">
    <source>
        <dbReference type="Pfam" id="PF22528"/>
    </source>
</evidence>
<gene>
    <name evidence="3" type="ORF">FSB_LOCUS39286</name>
</gene>
<evidence type="ECO:0000256" key="1">
    <source>
        <dbReference type="ARBA" id="ARBA00022691"/>
    </source>
</evidence>
<dbReference type="InterPro" id="IPR055135">
    <property type="entry name" value="PRMT_dom"/>
</dbReference>
<dbReference type="InterPro" id="IPR029063">
    <property type="entry name" value="SAM-dependent_MTases_sf"/>
</dbReference>
<proteinExistence type="predicted"/>
<dbReference type="PANTHER" id="PTHR33116">
    <property type="entry name" value="REVERSE TRANSCRIPTASE ZINC-BINDING DOMAIN-CONTAINING PROTEIN-RELATED-RELATED"/>
    <property type="match status" value="1"/>
</dbReference>